<dbReference type="InterPro" id="IPR019734">
    <property type="entry name" value="TPR_rpt"/>
</dbReference>
<keyword evidence="4" id="KW-1185">Reference proteome</keyword>
<gene>
    <name evidence="3" type="ORF">EKO24_002905</name>
</gene>
<dbReference type="Proteomes" id="UP000733744">
    <property type="component" value="Unassembled WGS sequence"/>
</dbReference>
<organism evidence="3 4">
    <name type="scientific">Candidatus Methylobacter oryzae</name>
    <dbReference type="NCBI Taxonomy" id="2497749"/>
    <lineage>
        <taxon>Bacteria</taxon>
        <taxon>Pseudomonadati</taxon>
        <taxon>Pseudomonadota</taxon>
        <taxon>Gammaproteobacteria</taxon>
        <taxon>Methylococcales</taxon>
        <taxon>Methylococcaceae</taxon>
        <taxon>Methylobacter</taxon>
    </lineage>
</organism>
<dbReference type="InterPro" id="IPR024983">
    <property type="entry name" value="CHAT_dom"/>
</dbReference>
<dbReference type="Gene3D" id="1.25.40.10">
    <property type="entry name" value="Tetratricopeptide repeat domain"/>
    <property type="match status" value="1"/>
</dbReference>
<dbReference type="EMBL" id="RYFG02000013">
    <property type="protein sequence ID" value="TRX02152.1"/>
    <property type="molecule type" value="Genomic_DNA"/>
</dbReference>
<feature type="region of interest" description="Disordered" evidence="1">
    <location>
        <begin position="448"/>
        <end position="480"/>
    </location>
</feature>
<evidence type="ECO:0000256" key="1">
    <source>
        <dbReference type="SAM" id="MobiDB-lite"/>
    </source>
</evidence>
<dbReference type="Pfam" id="PF13374">
    <property type="entry name" value="TPR_10"/>
    <property type="match status" value="1"/>
</dbReference>
<dbReference type="InterPro" id="IPR011990">
    <property type="entry name" value="TPR-like_helical_dom_sf"/>
</dbReference>
<dbReference type="SUPFAM" id="SSF48452">
    <property type="entry name" value="TPR-like"/>
    <property type="match status" value="1"/>
</dbReference>
<name>A0ABY3CFD1_9GAMM</name>
<feature type="domain" description="CHAT" evidence="2">
    <location>
        <begin position="345"/>
        <end position="683"/>
    </location>
</feature>
<feature type="non-terminal residue" evidence="3">
    <location>
        <position position="1"/>
    </location>
</feature>
<dbReference type="PANTHER" id="PTHR10098:SF112">
    <property type="entry name" value="SLR0380 PROTEIN"/>
    <property type="match status" value="1"/>
</dbReference>
<sequence>LLRQAIASGNNDVKDRVRWMATLAELQNNRGRVEEARSLYGDALKLAGSDQELIVGIRLGQAALLPTEQRLAELLRIRDMSGGIVDPVVRARYLLNLGAQAKRLNAAGLKLAYESFEQARQTVAEKQPRLLAESLDGLAQLYEDQKRYEEALRLNRQAIQSAQSIEAHDLLLEMEWRQGRLYRSQQQIPEAIAAYQNAVEHIEAIRQDIPVEYHNGRSSFREVLEPVYLGLADLLLAQASHQNGESKIPLLRRARETVELIKQSELEDFLGGRCSVHSSKNALLEAIEPTTAIIYPILLPDRLELLVSSGNEIRQYTQTVQAATLQSLAQHLARSLRKGKEDAKPISQQLYRWLIAPVEPWLHQHRVQTLVMVPDGVLRLIPPAALHDGEHYLIENYAVAISPGLTLFEPSPLQQRGIKVLLAGMSEPGSVVEHLPRIFVQAMARGGSARGADMDDMPRSRALPVSQDESGDNAEQTRKLDVERDVESLMRDPVFHQKLKEQLSLPGVAEEIDNLQHLIPNTLLMNGGFTVDAFKQQAVREPYSVVHVASHGVFGKTADTSFLMAYDGVINIDELEMLLKSDKFAKQPVELLTLSACQTAEGDDRAPLGLSGIALKAKVRSALGTLWPVSDEAASQLMAEFYKALSKPGISKVQALRQAQIVLLKQQKLENPFYWSPFILAGNWL</sequence>
<evidence type="ECO:0000313" key="3">
    <source>
        <dbReference type="EMBL" id="TRX02152.1"/>
    </source>
</evidence>
<comment type="caution">
    <text evidence="3">The sequence shown here is derived from an EMBL/GenBank/DDBJ whole genome shotgun (WGS) entry which is preliminary data.</text>
</comment>
<evidence type="ECO:0000313" key="4">
    <source>
        <dbReference type="Proteomes" id="UP000733744"/>
    </source>
</evidence>
<dbReference type="Pfam" id="PF12770">
    <property type="entry name" value="CHAT"/>
    <property type="match status" value="1"/>
</dbReference>
<proteinExistence type="predicted"/>
<dbReference type="RefSeq" id="WP_143733150.1">
    <property type="nucleotide sequence ID" value="NZ_RYFG02000013.1"/>
</dbReference>
<protein>
    <submittedName>
        <fullName evidence="3">CHAT domain-containing protein</fullName>
    </submittedName>
</protein>
<evidence type="ECO:0000259" key="2">
    <source>
        <dbReference type="Pfam" id="PF12770"/>
    </source>
</evidence>
<accession>A0ABY3CFD1</accession>
<dbReference type="SMART" id="SM00028">
    <property type="entry name" value="TPR"/>
    <property type="match status" value="3"/>
</dbReference>
<dbReference type="PANTHER" id="PTHR10098">
    <property type="entry name" value="RAPSYN-RELATED"/>
    <property type="match status" value="1"/>
</dbReference>
<reference evidence="3 4" key="1">
    <citation type="journal article" date="2019" name="Antonie Van Leeuwenhoek">
        <title>Description of 'Ca. Methylobacter oryzae' KRF1, a novel species from the environmentally important Methylobacter clade 2.</title>
        <authorList>
            <person name="Khatri K."/>
            <person name="Mohite J.A."/>
            <person name="Pandit P.S."/>
            <person name="Bahulikar R."/>
            <person name="Rahalkar M.C."/>
        </authorList>
    </citation>
    <scope>NUCLEOTIDE SEQUENCE [LARGE SCALE GENOMIC DNA]</scope>
    <source>
        <strain evidence="3 4">KRF1</strain>
    </source>
</reference>